<evidence type="ECO:0000313" key="3">
    <source>
        <dbReference type="EMBL" id="EAR83208.1"/>
    </source>
</evidence>
<dbReference type="EMBL" id="GG662361">
    <property type="protein sequence ID" value="EAR83208.1"/>
    <property type="molecule type" value="Genomic_DNA"/>
</dbReference>
<sequence>MKKDSFADTSDNRDHMLTLSTQSQEDEQLHHQRNSVAVENQSNKINKHFLQKNKGLEEGSDLTSESTTNQKSIDIKRGFKSTTRNKEKLSLVLNEISRAAGSRSKTSIIAAEEFSQKNSCQQKWVNTNLEDQQDHFQSCEDLDNDHDDQYKLRKTSIVSIYCKKNDITFVSSPEEFALKVMNNKSNVDEETPHLSQLQIELIISNKDCEENSHNSMQNQQQTTQTCQKKIPPQKFSTETDPLNENRWVQSPANGILQKYHAISEVEIQLEEKEVQLIEDDDYNLMISSPHSNSSYQKAIQIHNSLLKEFQNECKKTEQSASSFSQKISAFDLLISLQQNIKNY</sequence>
<dbReference type="Proteomes" id="UP000009168">
    <property type="component" value="Unassembled WGS sequence"/>
</dbReference>
<accession>Q22D45</accession>
<dbReference type="HOGENOM" id="CLU_810091_0_0_1"/>
<dbReference type="KEGG" id="tet:TTHERM_01002730"/>
<dbReference type="RefSeq" id="XP_001030871.1">
    <property type="nucleotide sequence ID" value="XM_001030871.3"/>
</dbReference>
<name>Q22D45_TETTS</name>
<reference evidence="4" key="1">
    <citation type="journal article" date="2006" name="PLoS Biol.">
        <title>Macronuclear genome sequence of the ciliate Tetrahymena thermophila, a model eukaryote.</title>
        <authorList>
            <person name="Eisen J.A."/>
            <person name="Coyne R.S."/>
            <person name="Wu M."/>
            <person name="Wu D."/>
            <person name="Thiagarajan M."/>
            <person name="Wortman J.R."/>
            <person name="Badger J.H."/>
            <person name="Ren Q."/>
            <person name="Amedeo P."/>
            <person name="Jones K.M."/>
            <person name="Tallon L.J."/>
            <person name="Delcher A.L."/>
            <person name="Salzberg S.L."/>
            <person name="Silva J.C."/>
            <person name="Haas B.J."/>
            <person name="Majoros W.H."/>
            <person name="Farzad M."/>
            <person name="Carlton J.M."/>
            <person name="Smith R.K. Jr."/>
            <person name="Garg J."/>
            <person name="Pearlman R.E."/>
            <person name="Karrer K.M."/>
            <person name="Sun L."/>
            <person name="Manning G."/>
            <person name="Elde N.C."/>
            <person name="Turkewitz A.P."/>
            <person name="Asai D.J."/>
            <person name="Wilkes D.E."/>
            <person name="Wang Y."/>
            <person name="Cai H."/>
            <person name="Collins K."/>
            <person name="Stewart B.A."/>
            <person name="Lee S.R."/>
            <person name="Wilamowska K."/>
            <person name="Weinberg Z."/>
            <person name="Ruzzo W.L."/>
            <person name="Wloga D."/>
            <person name="Gaertig J."/>
            <person name="Frankel J."/>
            <person name="Tsao C.-C."/>
            <person name="Gorovsky M.A."/>
            <person name="Keeling P.J."/>
            <person name="Waller R.F."/>
            <person name="Patron N.J."/>
            <person name="Cherry J.M."/>
            <person name="Stover N.A."/>
            <person name="Krieger C.J."/>
            <person name="del Toro C."/>
            <person name="Ryder H.F."/>
            <person name="Williamson S.C."/>
            <person name="Barbeau R.A."/>
            <person name="Hamilton E.P."/>
            <person name="Orias E."/>
        </authorList>
    </citation>
    <scope>NUCLEOTIDE SEQUENCE [LARGE SCALE GENOMIC DNA]</scope>
    <source>
        <strain evidence="4">SB210</strain>
    </source>
</reference>
<evidence type="ECO:0000256" key="2">
    <source>
        <dbReference type="SAM" id="MobiDB-lite"/>
    </source>
</evidence>
<feature type="coiled-coil region" evidence="1">
    <location>
        <begin position="299"/>
        <end position="326"/>
    </location>
</feature>
<evidence type="ECO:0000313" key="4">
    <source>
        <dbReference type="Proteomes" id="UP000009168"/>
    </source>
</evidence>
<keyword evidence="4" id="KW-1185">Reference proteome</keyword>
<dbReference type="InParanoid" id="Q22D45"/>
<dbReference type="GeneID" id="7833109"/>
<proteinExistence type="predicted"/>
<protein>
    <submittedName>
        <fullName evidence="3">Uncharacterized protein</fullName>
    </submittedName>
</protein>
<feature type="compositionally biased region" description="Polar residues" evidence="2">
    <location>
        <begin position="34"/>
        <end position="44"/>
    </location>
</feature>
<feature type="region of interest" description="Disordered" evidence="2">
    <location>
        <begin position="1"/>
        <end position="44"/>
    </location>
</feature>
<evidence type="ECO:0000256" key="1">
    <source>
        <dbReference type="SAM" id="Coils"/>
    </source>
</evidence>
<organism evidence="3 4">
    <name type="scientific">Tetrahymena thermophila (strain SB210)</name>
    <dbReference type="NCBI Taxonomy" id="312017"/>
    <lineage>
        <taxon>Eukaryota</taxon>
        <taxon>Sar</taxon>
        <taxon>Alveolata</taxon>
        <taxon>Ciliophora</taxon>
        <taxon>Intramacronucleata</taxon>
        <taxon>Oligohymenophorea</taxon>
        <taxon>Hymenostomatida</taxon>
        <taxon>Tetrahymenina</taxon>
        <taxon>Tetrahymenidae</taxon>
        <taxon>Tetrahymena</taxon>
    </lineage>
</organism>
<feature type="compositionally biased region" description="Basic and acidic residues" evidence="2">
    <location>
        <begin position="1"/>
        <end position="16"/>
    </location>
</feature>
<dbReference type="AlphaFoldDB" id="Q22D45"/>
<gene>
    <name evidence="3" type="ORF">TTHERM_01002730</name>
</gene>
<keyword evidence="1" id="KW-0175">Coiled coil</keyword>